<evidence type="ECO:0000256" key="1">
    <source>
        <dbReference type="SAM" id="SignalP"/>
    </source>
</evidence>
<evidence type="ECO:0000313" key="5">
    <source>
        <dbReference type="Proteomes" id="UP001164420"/>
    </source>
</evidence>
<keyword evidence="1" id="KW-0732">Signal</keyword>
<evidence type="ECO:0008006" key="6">
    <source>
        <dbReference type="Google" id="ProtNLM"/>
    </source>
</evidence>
<reference evidence="3 5" key="1">
    <citation type="journal article" date="2023" name="Front. Microbiol.">
        <title>Ralstonia chuxiongensis sp. nov., Ralstonia mojiangensis sp. nov., and Ralstonia soli sp. nov., isolated from tobacco fields, are three novel species in the family Burkholderiaceae.</title>
        <authorList>
            <person name="Lu C.H."/>
            <person name="Zhang Y.Y."/>
            <person name="Jiang N."/>
            <person name="Chen W."/>
            <person name="Shao X."/>
            <person name="Zhao Z.M."/>
            <person name="Lu W.L."/>
            <person name="Hu X."/>
            <person name="Xi Y.X."/>
            <person name="Zou S.Y."/>
            <person name="Wei Q.J."/>
            <person name="Lin Z.L."/>
            <person name="Gong L."/>
            <person name="Gai X.T."/>
            <person name="Zhang L.Q."/>
            <person name="Li J.Y."/>
            <person name="Jin Y."/>
            <person name="Xia Z.Y."/>
        </authorList>
    </citation>
    <scope>NUCLEOTIDE SEQUENCE</scope>
    <source>
        <strain evidence="3">22TCCZM01-4</strain>
        <strain evidence="2 5">22TCJT01-1</strain>
    </source>
</reference>
<accession>A0AAE3I0X2</accession>
<gene>
    <name evidence="3" type="ORF">N5I87_03735</name>
    <name evidence="2" type="ORF">N5J06_08455</name>
</gene>
<feature type="chain" id="PRO_5041898292" description="Multidrug ABC transporter ATPase" evidence="1">
    <location>
        <begin position="25"/>
        <end position="274"/>
    </location>
</feature>
<dbReference type="RefSeq" id="WP_260780506.1">
    <property type="nucleotide sequence ID" value="NZ_JAOCQI010000001.1"/>
</dbReference>
<dbReference type="Proteomes" id="UP001164420">
    <property type="component" value="Unassembled WGS sequence"/>
</dbReference>
<evidence type="ECO:0000313" key="3">
    <source>
        <dbReference type="EMBL" id="MCT7315102.1"/>
    </source>
</evidence>
<sequence>MKHAHVSLLLCIAGLLLGTQTVHAAEDACAAQVDSAIKQAYPAAKRSGSGYKVDGARIQLPEALNPHAVVCRTWPAHPELTLMAVPLMQQEDADAGTNEGDLELLVLDTGNGSIRQRLRLPARMSDDAVRIRSVTFDTARYVVAPGQIAFGVRIAKEGSSRPNPFSETALWLYTLQGNQLKPVLNGVVVEASGGEWDTNCAGAFEQTKRTLTMAADTHNGYADIAVSESKSASTNTVDKAGECQTHNAKPQRTTYRLAYDGKQYVVPKALAPLD</sequence>
<feature type="signal peptide" evidence="1">
    <location>
        <begin position="1"/>
        <end position="24"/>
    </location>
</feature>
<protein>
    <recommendedName>
        <fullName evidence="6">Multidrug ABC transporter ATPase</fullName>
    </recommendedName>
</protein>
<evidence type="ECO:0000313" key="2">
    <source>
        <dbReference type="EMBL" id="MCT7310974.1"/>
    </source>
</evidence>
<dbReference type="EMBL" id="JAOCQJ010000001">
    <property type="protein sequence ID" value="MCT7315102.1"/>
    <property type="molecule type" value="Genomic_DNA"/>
</dbReference>
<dbReference type="AlphaFoldDB" id="A0AAE3I0X2"/>
<dbReference type="EMBL" id="JAOCQI010000001">
    <property type="protein sequence ID" value="MCT7310974.1"/>
    <property type="molecule type" value="Genomic_DNA"/>
</dbReference>
<reference evidence="3" key="2">
    <citation type="submission" date="2023-02" db="EMBL/GenBank/DDBJ databases">
        <authorList>
            <person name="Lu C.-H."/>
        </authorList>
    </citation>
    <scope>NUCLEOTIDE SEQUENCE</scope>
    <source>
        <strain evidence="3">22TCCZM01-4</strain>
        <strain evidence="2">22TCJT01-1</strain>
    </source>
</reference>
<dbReference type="Proteomes" id="UP001164374">
    <property type="component" value="Unassembled WGS sequence"/>
</dbReference>
<organism evidence="3 4">
    <name type="scientific">Ralstonia mojiangensis</name>
    <dbReference type="NCBI Taxonomy" id="2953895"/>
    <lineage>
        <taxon>Bacteria</taxon>
        <taxon>Pseudomonadati</taxon>
        <taxon>Pseudomonadota</taxon>
        <taxon>Betaproteobacteria</taxon>
        <taxon>Burkholderiales</taxon>
        <taxon>Burkholderiaceae</taxon>
        <taxon>Ralstonia</taxon>
    </lineage>
</organism>
<evidence type="ECO:0000313" key="4">
    <source>
        <dbReference type="Proteomes" id="UP001164374"/>
    </source>
</evidence>
<name>A0AAE3I0X2_9RALS</name>
<comment type="caution">
    <text evidence="3">The sequence shown here is derived from an EMBL/GenBank/DDBJ whole genome shotgun (WGS) entry which is preliminary data.</text>
</comment>
<keyword evidence="5" id="KW-1185">Reference proteome</keyword>
<proteinExistence type="predicted"/>